<feature type="compositionally biased region" description="Polar residues" evidence="7">
    <location>
        <begin position="278"/>
        <end position="299"/>
    </location>
</feature>
<gene>
    <name evidence="9" type="ORF">PV10_04907</name>
</gene>
<dbReference type="AlphaFoldDB" id="A0A0D1ZG98"/>
<evidence type="ECO:0000256" key="4">
    <source>
        <dbReference type="ARBA" id="ARBA00023125"/>
    </source>
</evidence>
<keyword evidence="2" id="KW-0862">Zinc</keyword>
<dbReference type="CDD" id="cd00067">
    <property type="entry name" value="GAL4"/>
    <property type="match status" value="1"/>
</dbReference>
<proteinExistence type="predicted"/>
<feature type="compositionally biased region" description="Pro residues" evidence="7">
    <location>
        <begin position="47"/>
        <end position="63"/>
    </location>
</feature>
<feature type="region of interest" description="Disordered" evidence="7">
    <location>
        <begin position="199"/>
        <end position="434"/>
    </location>
</feature>
<feature type="domain" description="Zn(2)-C6 fungal-type" evidence="8">
    <location>
        <begin position="169"/>
        <end position="200"/>
    </location>
</feature>
<evidence type="ECO:0000259" key="8">
    <source>
        <dbReference type="PROSITE" id="PS50048"/>
    </source>
</evidence>
<evidence type="ECO:0000313" key="10">
    <source>
        <dbReference type="Proteomes" id="UP000054302"/>
    </source>
</evidence>
<evidence type="ECO:0000256" key="3">
    <source>
        <dbReference type="ARBA" id="ARBA00023015"/>
    </source>
</evidence>
<dbReference type="Gene3D" id="4.10.240.10">
    <property type="entry name" value="Zn(2)-C6 fungal-type DNA-binding domain"/>
    <property type="match status" value="1"/>
</dbReference>
<reference evidence="9 10" key="1">
    <citation type="submission" date="2015-01" db="EMBL/GenBank/DDBJ databases">
        <title>The Genome Sequence of Exophiala mesophila CBS40295.</title>
        <authorList>
            <consortium name="The Broad Institute Genomics Platform"/>
            <person name="Cuomo C."/>
            <person name="de Hoog S."/>
            <person name="Gorbushina A."/>
            <person name="Stielow B."/>
            <person name="Teixiera M."/>
            <person name="Abouelleil A."/>
            <person name="Chapman S.B."/>
            <person name="Priest M."/>
            <person name="Young S.K."/>
            <person name="Wortman J."/>
            <person name="Nusbaum C."/>
            <person name="Birren B."/>
        </authorList>
    </citation>
    <scope>NUCLEOTIDE SEQUENCE [LARGE SCALE GENOMIC DNA]</scope>
    <source>
        <strain evidence="9 10">CBS 40295</strain>
    </source>
</reference>
<dbReference type="STRING" id="212818.A0A0D1ZG98"/>
<dbReference type="EMBL" id="KN847522">
    <property type="protein sequence ID" value="KIV93712.1"/>
    <property type="molecule type" value="Genomic_DNA"/>
</dbReference>
<keyword evidence="10" id="KW-1185">Reference proteome</keyword>
<feature type="compositionally biased region" description="Basic and acidic residues" evidence="7">
    <location>
        <begin position="405"/>
        <end position="422"/>
    </location>
</feature>
<dbReference type="InterPro" id="IPR036864">
    <property type="entry name" value="Zn2-C6_fun-type_DNA-bd_sf"/>
</dbReference>
<keyword evidence="3" id="KW-0805">Transcription regulation</keyword>
<dbReference type="PANTHER" id="PTHR47659">
    <property type="entry name" value="ZN(II)2CYS6 TRANSCRIPTION FACTOR (EUROFUNG)-RELATED"/>
    <property type="match status" value="1"/>
</dbReference>
<dbReference type="RefSeq" id="XP_016225286.1">
    <property type="nucleotide sequence ID" value="XM_016369498.1"/>
</dbReference>
<keyword evidence="5" id="KW-0804">Transcription</keyword>
<dbReference type="GO" id="GO:0003677">
    <property type="term" value="F:DNA binding"/>
    <property type="evidence" value="ECO:0007669"/>
    <property type="project" value="UniProtKB-KW"/>
</dbReference>
<dbReference type="GO" id="GO:0000981">
    <property type="term" value="F:DNA-binding transcription factor activity, RNA polymerase II-specific"/>
    <property type="evidence" value="ECO:0007669"/>
    <property type="project" value="InterPro"/>
</dbReference>
<dbReference type="OrthoDB" id="5575144at2759"/>
<dbReference type="GO" id="GO:0008270">
    <property type="term" value="F:zinc ion binding"/>
    <property type="evidence" value="ECO:0007669"/>
    <property type="project" value="InterPro"/>
</dbReference>
<evidence type="ECO:0000256" key="6">
    <source>
        <dbReference type="ARBA" id="ARBA00023242"/>
    </source>
</evidence>
<dbReference type="HOGENOM" id="CLU_624299_0_0_1"/>
<dbReference type="SUPFAM" id="SSF57701">
    <property type="entry name" value="Zn2/Cys6 DNA-binding domain"/>
    <property type="match status" value="1"/>
</dbReference>
<dbReference type="PROSITE" id="PS00463">
    <property type="entry name" value="ZN2_CY6_FUNGAL_1"/>
    <property type="match status" value="1"/>
</dbReference>
<evidence type="ECO:0000256" key="2">
    <source>
        <dbReference type="ARBA" id="ARBA00022833"/>
    </source>
</evidence>
<keyword evidence="1" id="KW-0479">Metal-binding</keyword>
<feature type="compositionally biased region" description="Basic and acidic residues" evidence="7">
    <location>
        <begin position="211"/>
        <end position="223"/>
    </location>
</feature>
<feature type="compositionally biased region" description="Low complexity" evidence="7">
    <location>
        <begin position="121"/>
        <end position="142"/>
    </location>
</feature>
<feature type="region of interest" description="Disordered" evidence="7">
    <location>
        <begin position="39"/>
        <end position="166"/>
    </location>
</feature>
<evidence type="ECO:0000313" key="9">
    <source>
        <dbReference type="EMBL" id="KIV93712.1"/>
    </source>
</evidence>
<dbReference type="OMA" id="PGMVYAY"/>
<dbReference type="InterPro" id="IPR001138">
    <property type="entry name" value="Zn2Cys6_DnaBD"/>
</dbReference>
<feature type="compositionally biased region" description="Polar residues" evidence="7">
    <location>
        <begin position="390"/>
        <end position="404"/>
    </location>
</feature>
<feature type="compositionally biased region" description="Polar residues" evidence="7">
    <location>
        <begin position="337"/>
        <end position="347"/>
    </location>
</feature>
<dbReference type="GeneID" id="27322752"/>
<name>A0A0D1ZG98_EXOME</name>
<accession>A0A0D1ZG98</accession>
<dbReference type="VEuPathDB" id="FungiDB:PV10_04907"/>
<dbReference type="PANTHER" id="PTHR47659:SF4">
    <property type="entry name" value="ZN(II)2CYS6 TRANSCRIPTION FACTOR (EUROFUNG)"/>
    <property type="match status" value="1"/>
</dbReference>
<dbReference type="InterPro" id="IPR050335">
    <property type="entry name" value="ERT1_acuK_gluconeogen_tf"/>
</dbReference>
<organism evidence="9 10">
    <name type="scientific">Exophiala mesophila</name>
    <name type="common">Black yeast-like fungus</name>
    <dbReference type="NCBI Taxonomy" id="212818"/>
    <lineage>
        <taxon>Eukaryota</taxon>
        <taxon>Fungi</taxon>
        <taxon>Dikarya</taxon>
        <taxon>Ascomycota</taxon>
        <taxon>Pezizomycotina</taxon>
        <taxon>Eurotiomycetes</taxon>
        <taxon>Chaetothyriomycetidae</taxon>
        <taxon>Chaetothyriales</taxon>
        <taxon>Herpotrichiellaceae</taxon>
        <taxon>Exophiala</taxon>
    </lineage>
</organism>
<sequence>MQTSRPLHSLLCHKSFQKHRSSIDSSRYTVDLSLPKPLAVPIGASLPTPPMSGSPPPDPPVDPPQIAGRRRKRSESPPRIAVGPLASPSTPLEHGSLRPFAQSAIDDNRPGSSAQFHPHASRYPPSSLYASSSSTPSGYVAATLPDFPRPQEPISPRATRKPKAHVASACVNCKRKHLRCDNNRPCNRCINNNKADSCRDVEHKKRGRPPLKPEDPTTRRPHEQPTPQSGSLGEPMRRYSGSDPAYQPASAYPPLRPHPLHSQRAPFPPMMYAPPSVSPTHITATGTFTSPTPQYSSGPASIGQAPGSYHPPQTDPLRPLSSYSGMSNYPPLHNQMPPHQTHYSNPIFSRPPLPQSSVGDSLPPLHGPASLQLPPIRQSAPIGPIDPAISEQQNRPQSQQSTRGEQGRGDRSQEPQAKRPKMDIQGILGPRDRE</sequence>
<keyword evidence="4" id="KW-0238">DNA-binding</keyword>
<dbReference type="Pfam" id="PF00172">
    <property type="entry name" value="Zn_clus"/>
    <property type="match status" value="1"/>
</dbReference>
<keyword evidence="6" id="KW-0539">Nucleus</keyword>
<protein>
    <recommendedName>
        <fullName evidence="8">Zn(2)-C6 fungal-type domain-containing protein</fullName>
    </recommendedName>
</protein>
<evidence type="ECO:0000256" key="7">
    <source>
        <dbReference type="SAM" id="MobiDB-lite"/>
    </source>
</evidence>
<evidence type="ECO:0000256" key="5">
    <source>
        <dbReference type="ARBA" id="ARBA00023163"/>
    </source>
</evidence>
<dbReference type="Proteomes" id="UP000054302">
    <property type="component" value="Unassembled WGS sequence"/>
</dbReference>
<dbReference type="PROSITE" id="PS50048">
    <property type="entry name" value="ZN2_CY6_FUNGAL_2"/>
    <property type="match status" value="1"/>
</dbReference>
<dbReference type="SMART" id="SM00066">
    <property type="entry name" value="GAL4"/>
    <property type="match status" value="1"/>
</dbReference>
<evidence type="ECO:0000256" key="1">
    <source>
        <dbReference type="ARBA" id="ARBA00022723"/>
    </source>
</evidence>